<reference evidence="1" key="1">
    <citation type="submission" date="2020-08" db="EMBL/GenBank/DDBJ databases">
        <title>Genome sequencing and assembly of the red palm weevil Rhynchophorus ferrugineus.</title>
        <authorList>
            <person name="Dias G.B."/>
            <person name="Bergman C.M."/>
            <person name="Manee M."/>
        </authorList>
    </citation>
    <scope>NUCLEOTIDE SEQUENCE</scope>
    <source>
        <strain evidence="1">AA-2017</strain>
        <tissue evidence="1">Whole larva</tissue>
    </source>
</reference>
<accession>A0A834MLQ3</accession>
<sequence>MQQARASDHPVVFVENRQHQPVLPEIYLPVPKLSRSGIFGCHELGERDRTDETTMFTKWSASEDVKNPRKRTIVLPFHSSVSVKKINCYKNH</sequence>
<dbReference type="Proteomes" id="UP000625711">
    <property type="component" value="Unassembled WGS sequence"/>
</dbReference>
<gene>
    <name evidence="1" type="ORF">GWI33_001662</name>
</gene>
<name>A0A834MLQ3_RHYFE</name>
<dbReference type="EMBL" id="JAACXV010000014">
    <property type="protein sequence ID" value="KAF7287296.1"/>
    <property type="molecule type" value="Genomic_DNA"/>
</dbReference>
<keyword evidence="2" id="KW-1185">Reference proteome</keyword>
<evidence type="ECO:0000313" key="2">
    <source>
        <dbReference type="Proteomes" id="UP000625711"/>
    </source>
</evidence>
<protein>
    <submittedName>
        <fullName evidence="1">Uncharacterized protein</fullName>
    </submittedName>
</protein>
<proteinExistence type="predicted"/>
<organism evidence="1 2">
    <name type="scientific">Rhynchophorus ferrugineus</name>
    <name type="common">Red palm weevil</name>
    <name type="synonym">Curculio ferrugineus</name>
    <dbReference type="NCBI Taxonomy" id="354439"/>
    <lineage>
        <taxon>Eukaryota</taxon>
        <taxon>Metazoa</taxon>
        <taxon>Ecdysozoa</taxon>
        <taxon>Arthropoda</taxon>
        <taxon>Hexapoda</taxon>
        <taxon>Insecta</taxon>
        <taxon>Pterygota</taxon>
        <taxon>Neoptera</taxon>
        <taxon>Endopterygota</taxon>
        <taxon>Coleoptera</taxon>
        <taxon>Polyphaga</taxon>
        <taxon>Cucujiformia</taxon>
        <taxon>Curculionidae</taxon>
        <taxon>Dryophthorinae</taxon>
        <taxon>Rhynchophorus</taxon>
    </lineage>
</organism>
<dbReference type="AlphaFoldDB" id="A0A834MLQ3"/>
<evidence type="ECO:0000313" key="1">
    <source>
        <dbReference type="EMBL" id="KAF7287296.1"/>
    </source>
</evidence>
<comment type="caution">
    <text evidence="1">The sequence shown here is derived from an EMBL/GenBank/DDBJ whole genome shotgun (WGS) entry which is preliminary data.</text>
</comment>